<sequence>MAWQHPMVTSSSMCAFVAAAGGELIRRTIPPAAHSMRSTPEGRGPPPPATCTAAAVAVAVATAARLSIVCCTGVIGDREPYQRYHSSILSPFTPDLTLSAFFYLAPFLVGLAADAGEIDDDVEALFPTADPFHRPLLLLPFIPDLAVSTSFHLAPFLVSFTAAIGAGAGEVDGDAEALFLTAALFPRPLLPTVRSGHDLRV</sequence>
<dbReference type="Proteomes" id="UP000729402">
    <property type="component" value="Unassembled WGS sequence"/>
</dbReference>
<accession>A0A8J5VSD1</accession>
<protein>
    <submittedName>
        <fullName evidence="1">Uncharacterized protein</fullName>
    </submittedName>
</protein>
<dbReference type="EMBL" id="JAAALK010000283">
    <property type="protein sequence ID" value="KAG8069841.1"/>
    <property type="molecule type" value="Genomic_DNA"/>
</dbReference>
<name>A0A8J5VSD1_ZIZPA</name>
<keyword evidence="2" id="KW-1185">Reference proteome</keyword>
<reference evidence="1" key="1">
    <citation type="journal article" date="2021" name="bioRxiv">
        <title>Whole Genome Assembly and Annotation of Northern Wild Rice, Zizania palustris L., Supports a Whole Genome Duplication in the Zizania Genus.</title>
        <authorList>
            <person name="Haas M."/>
            <person name="Kono T."/>
            <person name="Macchietto M."/>
            <person name="Millas R."/>
            <person name="McGilp L."/>
            <person name="Shao M."/>
            <person name="Duquette J."/>
            <person name="Hirsch C.N."/>
            <person name="Kimball J."/>
        </authorList>
    </citation>
    <scope>NUCLEOTIDE SEQUENCE</scope>
    <source>
        <tissue evidence="1">Fresh leaf tissue</tissue>
    </source>
</reference>
<evidence type="ECO:0000313" key="1">
    <source>
        <dbReference type="EMBL" id="KAG8069841.1"/>
    </source>
</evidence>
<evidence type="ECO:0000313" key="2">
    <source>
        <dbReference type="Proteomes" id="UP000729402"/>
    </source>
</evidence>
<organism evidence="1 2">
    <name type="scientific">Zizania palustris</name>
    <name type="common">Northern wild rice</name>
    <dbReference type="NCBI Taxonomy" id="103762"/>
    <lineage>
        <taxon>Eukaryota</taxon>
        <taxon>Viridiplantae</taxon>
        <taxon>Streptophyta</taxon>
        <taxon>Embryophyta</taxon>
        <taxon>Tracheophyta</taxon>
        <taxon>Spermatophyta</taxon>
        <taxon>Magnoliopsida</taxon>
        <taxon>Liliopsida</taxon>
        <taxon>Poales</taxon>
        <taxon>Poaceae</taxon>
        <taxon>BOP clade</taxon>
        <taxon>Oryzoideae</taxon>
        <taxon>Oryzeae</taxon>
        <taxon>Zizaniinae</taxon>
        <taxon>Zizania</taxon>
    </lineage>
</organism>
<gene>
    <name evidence="1" type="ORF">GUJ93_ZPchr0006g43879</name>
</gene>
<proteinExistence type="predicted"/>
<reference evidence="1" key="2">
    <citation type="submission" date="2021-02" db="EMBL/GenBank/DDBJ databases">
        <authorList>
            <person name="Kimball J.A."/>
            <person name="Haas M.W."/>
            <person name="Macchietto M."/>
            <person name="Kono T."/>
            <person name="Duquette J."/>
            <person name="Shao M."/>
        </authorList>
    </citation>
    <scope>NUCLEOTIDE SEQUENCE</scope>
    <source>
        <tissue evidence="1">Fresh leaf tissue</tissue>
    </source>
</reference>
<dbReference type="AlphaFoldDB" id="A0A8J5VSD1"/>
<comment type="caution">
    <text evidence="1">The sequence shown here is derived from an EMBL/GenBank/DDBJ whole genome shotgun (WGS) entry which is preliminary data.</text>
</comment>